<protein>
    <submittedName>
        <fullName evidence="1">Uncharacterized protein</fullName>
    </submittedName>
</protein>
<dbReference type="EMBL" id="MN738773">
    <property type="protein sequence ID" value="QHS84140.1"/>
    <property type="molecule type" value="Genomic_DNA"/>
</dbReference>
<name>A0A6C0AXR7_9ZZZZ</name>
<organism evidence="1">
    <name type="scientific">viral metagenome</name>
    <dbReference type="NCBI Taxonomy" id="1070528"/>
    <lineage>
        <taxon>unclassified sequences</taxon>
        <taxon>metagenomes</taxon>
        <taxon>organismal metagenomes</taxon>
    </lineage>
</organism>
<dbReference type="AlphaFoldDB" id="A0A6C0AXR7"/>
<reference evidence="1" key="1">
    <citation type="journal article" date="2020" name="Nature">
        <title>Giant virus diversity and host interactions through global metagenomics.</title>
        <authorList>
            <person name="Schulz F."/>
            <person name="Roux S."/>
            <person name="Paez-Espino D."/>
            <person name="Jungbluth S."/>
            <person name="Walsh D.A."/>
            <person name="Denef V.J."/>
            <person name="McMahon K.D."/>
            <person name="Konstantinidis K.T."/>
            <person name="Eloe-Fadrosh E.A."/>
            <person name="Kyrpides N.C."/>
            <person name="Woyke T."/>
        </authorList>
    </citation>
    <scope>NUCLEOTIDE SEQUENCE</scope>
    <source>
        <strain evidence="1">GVMAG-S-ERX555965-48</strain>
    </source>
</reference>
<proteinExistence type="predicted"/>
<accession>A0A6C0AXR7</accession>
<sequence length="70" mass="7947">MLSESNNISKLLTLTRESDLNIRGSKHKVYNYDGNIVNLIDAKVWYSYDGNYVEPTSYSNSCLCNTCTIC</sequence>
<evidence type="ECO:0000313" key="1">
    <source>
        <dbReference type="EMBL" id="QHS84140.1"/>
    </source>
</evidence>